<comment type="catalytic activity">
    <reaction evidence="1">
        <text>S-ubiquitinyl-[E2 ubiquitin-conjugating enzyme]-L-cysteine + [acceptor protein]-L-lysine = [E2 ubiquitin-conjugating enzyme]-L-cysteine + N(6)-ubiquitinyl-[acceptor protein]-L-lysine.</text>
        <dbReference type="EC" id="2.3.2.27"/>
    </reaction>
</comment>
<dbReference type="PANTHER" id="PTHR46913:SF22">
    <property type="entry name" value="RING-TYPE E3 UBIQUITIN TRANSFERASE"/>
    <property type="match status" value="1"/>
</dbReference>
<evidence type="ECO:0000256" key="2">
    <source>
        <dbReference type="ARBA" id="ARBA00004167"/>
    </source>
</evidence>
<evidence type="ECO:0000256" key="12">
    <source>
        <dbReference type="ARBA" id="ARBA00023136"/>
    </source>
</evidence>
<evidence type="ECO:0000256" key="1">
    <source>
        <dbReference type="ARBA" id="ARBA00000900"/>
    </source>
</evidence>
<name>A0AA86SHL4_9FABA</name>
<dbReference type="Pfam" id="PF13639">
    <property type="entry name" value="zf-RING_2"/>
    <property type="match status" value="1"/>
</dbReference>
<dbReference type="GO" id="GO:0016567">
    <property type="term" value="P:protein ubiquitination"/>
    <property type="evidence" value="ECO:0007669"/>
    <property type="project" value="InterPro"/>
</dbReference>
<accession>A0AA86SHL4</accession>
<evidence type="ECO:0000256" key="5">
    <source>
        <dbReference type="ARBA" id="ARBA00022679"/>
    </source>
</evidence>
<keyword evidence="18" id="KW-1185">Reference proteome</keyword>
<dbReference type="GO" id="GO:0008270">
    <property type="term" value="F:zinc ion binding"/>
    <property type="evidence" value="ECO:0007669"/>
    <property type="project" value="UniProtKB-KW"/>
</dbReference>
<evidence type="ECO:0000256" key="8">
    <source>
        <dbReference type="ARBA" id="ARBA00022771"/>
    </source>
</evidence>
<dbReference type="AlphaFoldDB" id="A0AA86SHL4"/>
<keyword evidence="7" id="KW-0479">Metal-binding</keyword>
<dbReference type="GO" id="GO:0061630">
    <property type="term" value="F:ubiquitin protein ligase activity"/>
    <property type="evidence" value="ECO:0007669"/>
    <property type="project" value="UniProtKB-EC"/>
</dbReference>
<dbReference type="InterPro" id="IPR044600">
    <property type="entry name" value="ATL1/ATL16-like"/>
</dbReference>
<keyword evidence="11 15" id="KW-1133">Transmembrane helix</keyword>
<evidence type="ECO:0000259" key="16">
    <source>
        <dbReference type="PROSITE" id="PS50089"/>
    </source>
</evidence>
<keyword evidence="5" id="KW-0808">Transferase</keyword>
<protein>
    <recommendedName>
        <fullName evidence="4">RING-type E3 ubiquitin transferase</fullName>
        <ecNumber evidence="4">2.3.2.27</ecNumber>
    </recommendedName>
</protein>
<reference evidence="17" key="1">
    <citation type="submission" date="2023-10" db="EMBL/GenBank/DDBJ databases">
        <authorList>
            <person name="Domelevo Entfellner J.-B."/>
        </authorList>
    </citation>
    <scope>NUCLEOTIDE SEQUENCE</scope>
</reference>
<dbReference type="CDD" id="cd16461">
    <property type="entry name" value="RING-H2_EL5-like"/>
    <property type="match status" value="1"/>
</dbReference>
<evidence type="ECO:0000313" key="18">
    <source>
        <dbReference type="Proteomes" id="UP001189624"/>
    </source>
</evidence>
<evidence type="ECO:0000256" key="7">
    <source>
        <dbReference type="ARBA" id="ARBA00022723"/>
    </source>
</evidence>
<evidence type="ECO:0000256" key="14">
    <source>
        <dbReference type="PROSITE-ProRule" id="PRU00175"/>
    </source>
</evidence>
<comment type="pathway">
    <text evidence="3">Protein modification; protein ubiquitination.</text>
</comment>
<comment type="similarity">
    <text evidence="13">Belongs to the RING-type zinc finger family. ATL subfamily.</text>
</comment>
<comment type="subcellular location">
    <subcellularLocation>
        <location evidence="2">Membrane</location>
        <topology evidence="2">Single-pass membrane protein</topology>
    </subcellularLocation>
</comment>
<evidence type="ECO:0000256" key="9">
    <source>
        <dbReference type="ARBA" id="ARBA00022786"/>
    </source>
</evidence>
<evidence type="ECO:0000256" key="6">
    <source>
        <dbReference type="ARBA" id="ARBA00022692"/>
    </source>
</evidence>
<evidence type="ECO:0000256" key="15">
    <source>
        <dbReference type="SAM" id="Phobius"/>
    </source>
</evidence>
<dbReference type="EC" id="2.3.2.27" evidence="4"/>
<dbReference type="SMART" id="SM00184">
    <property type="entry name" value="RING"/>
    <property type="match status" value="1"/>
</dbReference>
<evidence type="ECO:0000256" key="3">
    <source>
        <dbReference type="ARBA" id="ARBA00004906"/>
    </source>
</evidence>
<dbReference type="Gramene" id="rna-AYBTSS11_LOCUS17908">
    <property type="protein sequence ID" value="CAJ1958755.1"/>
    <property type="gene ID" value="gene-AYBTSS11_LOCUS17908"/>
</dbReference>
<dbReference type="PANTHER" id="PTHR46913">
    <property type="entry name" value="RING-H2 FINGER PROTEIN ATL16"/>
    <property type="match status" value="1"/>
</dbReference>
<dbReference type="GO" id="GO:0016020">
    <property type="term" value="C:membrane"/>
    <property type="evidence" value="ECO:0007669"/>
    <property type="project" value="UniProtKB-SubCell"/>
</dbReference>
<dbReference type="Proteomes" id="UP001189624">
    <property type="component" value="Chromosome 5"/>
</dbReference>
<keyword evidence="6 15" id="KW-0812">Transmembrane</keyword>
<evidence type="ECO:0000256" key="13">
    <source>
        <dbReference type="ARBA" id="ARBA00024209"/>
    </source>
</evidence>
<feature type="domain" description="RING-type" evidence="16">
    <location>
        <begin position="156"/>
        <end position="198"/>
    </location>
</feature>
<sequence length="257" mass="28051">MINFIHTVTVMASASNSNPNPNPNPNPYPWTPKDCSEGICSIYCPQWCYIVYSPPPPSLFLGGDGDDDPSGFEFSPLIVAVIGILASTFILVTYYTIISRFCRRSSMHTNDPAEDGSSELAQVSSSSNSGLDDALIKAITVCKYNKGGGVVEGNDCSVCLSEFEENESLRLLPKCNHAFHLPCIDTWLKSHATCPLCRSTITFVSPNPAMEPPPRVIVNALEYQQRISHVVVVVVQSSEQQEKVVSFDSHTLNGSED</sequence>
<dbReference type="InterPro" id="IPR001841">
    <property type="entry name" value="Znf_RING"/>
</dbReference>
<proteinExistence type="inferred from homology"/>
<keyword evidence="8 14" id="KW-0863">Zinc-finger</keyword>
<dbReference type="FunFam" id="3.30.40.10:FF:000233">
    <property type="entry name" value="RING-H2 finger protein ATL54"/>
    <property type="match status" value="1"/>
</dbReference>
<dbReference type="InterPro" id="IPR013083">
    <property type="entry name" value="Znf_RING/FYVE/PHD"/>
</dbReference>
<evidence type="ECO:0000256" key="4">
    <source>
        <dbReference type="ARBA" id="ARBA00012483"/>
    </source>
</evidence>
<keyword evidence="9" id="KW-0833">Ubl conjugation pathway</keyword>
<evidence type="ECO:0000313" key="17">
    <source>
        <dbReference type="EMBL" id="CAJ1958755.1"/>
    </source>
</evidence>
<organism evidence="17 18">
    <name type="scientific">Sphenostylis stenocarpa</name>
    <dbReference type="NCBI Taxonomy" id="92480"/>
    <lineage>
        <taxon>Eukaryota</taxon>
        <taxon>Viridiplantae</taxon>
        <taxon>Streptophyta</taxon>
        <taxon>Embryophyta</taxon>
        <taxon>Tracheophyta</taxon>
        <taxon>Spermatophyta</taxon>
        <taxon>Magnoliopsida</taxon>
        <taxon>eudicotyledons</taxon>
        <taxon>Gunneridae</taxon>
        <taxon>Pentapetalae</taxon>
        <taxon>rosids</taxon>
        <taxon>fabids</taxon>
        <taxon>Fabales</taxon>
        <taxon>Fabaceae</taxon>
        <taxon>Papilionoideae</taxon>
        <taxon>50 kb inversion clade</taxon>
        <taxon>NPAAA clade</taxon>
        <taxon>indigoferoid/millettioid clade</taxon>
        <taxon>Phaseoleae</taxon>
        <taxon>Sphenostylis</taxon>
    </lineage>
</organism>
<gene>
    <name evidence="17" type="ORF">AYBTSS11_LOCUS17908</name>
</gene>
<dbReference type="EMBL" id="OY731402">
    <property type="protein sequence ID" value="CAJ1958755.1"/>
    <property type="molecule type" value="Genomic_DNA"/>
</dbReference>
<dbReference type="PROSITE" id="PS50089">
    <property type="entry name" value="ZF_RING_2"/>
    <property type="match status" value="1"/>
</dbReference>
<evidence type="ECO:0000256" key="11">
    <source>
        <dbReference type="ARBA" id="ARBA00022989"/>
    </source>
</evidence>
<evidence type="ECO:0000256" key="10">
    <source>
        <dbReference type="ARBA" id="ARBA00022833"/>
    </source>
</evidence>
<feature type="transmembrane region" description="Helical" evidence="15">
    <location>
        <begin position="77"/>
        <end position="97"/>
    </location>
</feature>
<keyword evidence="12 15" id="KW-0472">Membrane</keyword>
<keyword evidence="10" id="KW-0862">Zinc</keyword>
<dbReference type="Gene3D" id="3.30.40.10">
    <property type="entry name" value="Zinc/RING finger domain, C3HC4 (zinc finger)"/>
    <property type="match status" value="1"/>
</dbReference>
<dbReference type="SUPFAM" id="SSF57850">
    <property type="entry name" value="RING/U-box"/>
    <property type="match status" value="1"/>
</dbReference>